<feature type="region of interest" description="Disordered" evidence="1">
    <location>
        <begin position="95"/>
        <end position="202"/>
    </location>
</feature>
<reference evidence="2" key="1">
    <citation type="submission" date="2021-01" db="EMBL/GenBank/DDBJ databases">
        <authorList>
            <person name="Corre E."/>
            <person name="Pelletier E."/>
            <person name="Niang G."/>
            <person name="Scheremetjew M."/>
            <person name="Finn R."/>
            <person name="Kale V."/>
            <person name="Holt S."/>
            <person name="Cochrane G."/>
            <person name="Meng A."/>
            <person name="Brown T."/>
            <person name="Cohen L."/>
        </authorList>
    </citation>
    <scope>NUCLEOTIDE SEQUENCE</scope>
    <source>
        <strain evidence="2">CCMP645</strain>
    </source>
</reference>
<name>A0A7S4B035_CHRCT</name>
<evidence type="ECO:0000313" key="2">
    <source>
        <dbReference type="EMBL" id="CAE0748523.1"/>
    </source>
</evidence>
<sequence>MGGDDFDEAGTIAGRWLAVPPGYSVDEAVQRKAACKSSAPAPDARGSRASGSTGARGGMEVDAIAACKLGDEANMSRLLDELPLSRLESFAEAVRMARERRASKQPEKHGERNPEPTASQGAAQAYRAPPSKAERAVEDELDSAASIAGRWLNVPPGGTIEQKPRMRAAVAAPTSSPRRQHTSVATRATPSPSTTISGGDMD</sequence>
<accession>A0A7S4B035</accession>
<evidence type="ECO:0000256" key="1">
    <source>
        <dbReference type="SAM" id="MobiDB-lite"/>
    </source>
</evidence>
<feature type="compositionally biased region" description="Basic and acidic residues" evidence="1">
    <location>
        <begin position="95"/>
        <end position="114"/>
    </location>
</feature>
<feature type="compositionally biased region" description="Polar residues" evidence="1">
    <location>
        <begin position="173"/>
        <end position="202"/>
    </location>
</feature>
<organism evidence="2">
    <name type="scientific">Chrysotila carterae</name>
    <name type="common">Marine alga</name>
    <name type="synonym">Syracosphaera carterae</name>
    <dbReference type="NCBI Taxonomy" id="13221"/>
    <lineage>
        <taxon>Eukaryota</taxon>
        <taxon>Haptista</taxon>
        <taxon>Haptophyta</taxon>
        <taxon>Prymnesiophyceae</taxon>
        <taxon>Isochrysidales</taxon>
        <taxon>Isochrysidaceae</taxon>
        <taxon>Chrysotila</taxon>
    </lineage>
</organism>
<feature type="region of interest" description="Disordered" evidence="1">
    <location>
        <begin position="33"/>
        <end position="59"/>
    </location>
</feature>
<proteinExistence type="predicted"/>
<gene>
    <name evidence="2" type="ORF">PCAR00345_LOCUS1105</name>
</gene>
<dbReference type="EMBL" id="HBIZ01002034">
    <property type="protein sequence ID" value="CAE0748523.1"/>
    <property type="molecule type" value="Transcribed_RNA"/>
</dbReference>
<dbReference type="AlphaFoldDB" id="A0A7S4B035"/>
<protein>
    <submittedName>
        <fullName evidence="2">Uncharacterized protein</fullName>
    </submittedName>
</protein>